<name>A0A2M9D6G6_9MICO</name>
<keyword evidence="4 6" id="KW-0732">Signal</keyword>
<evidence type="ECO:0000256" key="2">
    <source>
        <dbReference type="ARBA" id="ARBA00022448"/>
    </source>
</evidence>
<organism evidence="7 8">
    <name type="scientific">Salinibacterium amurskyense</name>
    <dbReference type="NCBI Taxonomy" id="205941"/>
    <lineage>
        <taxon>Bacteria</taxon>
        <taxon>Bacillati</taxon>
        <taxon>Actinomycetota</taxon>
        <taxon>Actinomycetes</taxon>
        <taxon>Micrococcales</taxon>
        <taxon>Microbacteriaceae</taxon>
        <taxon>Salinibacterium</taxon>
    </lineage>
</organism>
<dbReference type="SUPFAM" id="SSF53807">
    <property type="entry name" value="Helical backbone' metal receptor"/>
    <property type="match status" value="1"/>
</dbReference>
<dbReference type="GO" id="GO:0030001">
    <property type="term" value="P:metal ion transport"/>
    <property type="evidence" value="ECO:0007669"/>
    <property type="project" value="InterPro"/>
</dbReference>
<keyword evidence="3" id="KW-0479">Metal-binding</keyword>
<evidence type="ECO:0000256" key="6">
    <source>
        <dbReference type="SAM" id="SignalP"/>
    </source>
</evidence>
<dbReference type="OrthoDB" id="5296019at2"/>
<reference evidence="7 8" key="1">
    <citation type="submission" date="2017-11" db="EMBL/GenBank/DDBJ databases">
        <title>Genomic Encyclopedia of Archaeal and Bacterial Type Strains, Phase II (KMG-II): From Individual Species to Whole Genera.</title>
        <authorList>
            <person name="Goeker M."/>
        </authorList>
    </citation>
    <scope>NUCLEOTIDE SEQUENCE [LARGE SCALE GENOMIC DNA]</scope>
    <source>
        <strain evidence="7 8">DSM 16400</strain>
    </source>
</reference>
<dbReference type="EMBL" id="PGFH01000001">
    <property type="protein sequence ID" value="PJJ81103.1"/>
    <property type="molecule type" value="Genomic_DNA"/>
</dbReference>
<keyword evidence="8" id="KW-1185">Reference proteome</keyword>
<comment type="caution">
    <text evidence="7">The sequence shown here is derived from an EMBL/GenBank/DDBJ whole genome shotgun (WGS) entry which is preliminary data.</text>
</comment>
<dbReference type="GO" id="GO:0046872">
    <property type="term" value="F:metal ion binding"/>
    <property type="evidence" value="ECO:0007669"/>
    <property type="project" value="UniProtKB-KW"/>
</dbReference>
<feature type="chain" id="PRO_5038662038" evidence="6">
    <location>
        <begin position="32"/>
        <end position="348"/>
    </location>
</feature>
<dbReference type="RefSeq" id="WP_100387822.1">
    <property type="nucleotide sequence ID" value="NZ_BMZU01000001.1"/>
</dbReference>
<dbReference type="Proteomes" id="UP000231742">
    <property type="component" value="Unassembled WGS sequence"/>
</dbReference>
<evidence type="ECO:0000256" key="5">
    <source>
        <dbReference type="SAM" id="MobiDB-lite"/>
    </source>
</evidence>
<protein>
    <submittedName>
        <fullName evidence="7">Zinc/manganese transport system substrate-binding protein</fullName>
    </submittedName>
</protein>
<evidence type="ECO:0000256" key="4">
    <source>
        <dbReference type="ARBA" id="ARBA00022729"/>
    </source>
</evidence>
<keyword evidence="2" id="KW-0813">Transport</keyword>
<dbReference type="InterPro" id="IPR006127">
    <property type="entry name" value="ZnuA-like"/>
</dbReference>
<accession>A0A2M9D6G6</accession>
<feature type="signal peptide" evidence="6">
    <location>
        <begin position="1"/>
        <end position="31"/>
    </location>
</feature>
<dbReference type="Pfam" id="PF01297">
    <property type="entry name" value="ZnuA"/>
    <property type="match status" value="1"/>
</dbReference>
<dbReference type="PANTHER" id="PTHR42953">
    <property type="entry name" value="HIGH-AFFINITY ZINC UPTAKE SYSTEM PROTEIN ZNUA-RELATED"/>
    <property type="match status" value="1"/>
</dbReference>
<gene>
    <name evidence="7" type="ORF">CLV85_0273</name>
</gene>
<dbReference type="PROSITE" id="PS51257">
    <property type="entry name" value="PROKAR_LIPOPROTEIN"/>
    <property type="match status" value="1"/>
</dbReference>
<evidence type="ECO:0000256" key="3">
    <source>
        <dbReference type="ARBA" id="ARBA00022723"/>
    </source>
</evidence>
<evidence type="ECO:0000313" key="8">
    <source>
        <dbReference type="Proteomes" id="UP000231742"/>
    </source>
</evidence>
<evidence type="ECO:0000313" key="7">
    <source>
        <dbReference type="EMBL" id="PJJ81103.1"/>
    </source>
</evidence>
<feature type="compositionally biased region" description="Acidic residues" evidence="5">
    <location>
        <begin position="136"/>
        <end position="166"/>
    </location>
</feature>
<comment type="subcellular location">
    <subcellularLocation>
        <location evidence="1">Cell envelope</location>
    </subcellularLocation>
</comment>
<evidence type="ECO:0000256" key="1">
    <source>
        <dbReference type="ARBA" id="ARBA00004196"/>
    </source>
</evidence>
<sequence length="348" mass="36967">MSRFTAPLFARHRPRTLTAGAVLAVSALTLAGCSTSEPAEEDGTLSVVASTIVYGNIAATLGGDAVTVTSLIDNPAQDPHSYEASARDQLAVSEADLVIINGGGYDPFAEALYEAAGADAILLNAVEASGLLEDADEHADEDHADEDHADEDHADEDHAEDEADDDHADHDHIEGFNEHIWYSFHAIEHVAEHIAEELTELSPENSDAFETNLDTFLGELEGLEEQADTIAETTEGQGAAVTEPVAVYLLEAVGLHDDTSPEFTEAIEEGSDVPPAALLEVLELVASDHAALLAYNEQTSSPETERVREAAEEAGLPVVSFTETLPEGADYIEWMSSNLDALAVVLVP</sequence>
<dbReference type="PANTHER" id="PTHR42953:SF1">
    <property type="entry name" value="METAL-BINDING PROTEIN HI_0362-RELATED"/>
    <property type="match status" value="1"/>
</dbReference>
<dbReference type="GO" id="GO:0030313">
    <property type="term" value="C:cell envelope"/>
    <property type="evidence" value="ECO:0007669"/>
    <property type="project" value="UniProtKB-SubCell"/>
</dbReference>
<dbReference type="InterPro" id="IPR050492">
    <property type="entry name" value="Bact_metal-bind_prot9"/>
</dbReference>
<feature type="region of interest" description="Disordered" evidence="5">
    <location>
        <begin position="136"/>
        <end position="170"/>
    </location>
</feature>
<proteinExistence type="predicted"/>
<dbReference type="AlphaFoldDB" id="A0A2M9D6G6"/>
<dbReference type="Gene3D" id="3.40.50.1980">
    <property type="entry name" value="Nitrogenase molybdenum iron protein domain"/>
    <property type="match status" value="2"/>
</dbReference>